<comment type="caution">
    <text evidence="1">The sequence shown here is derived from an EMBL/GenBank/DDBJ whole genome shotgun (WGS) entry which is preliminary data.</text>
</comment>
<organism evidence="1 2">
    <name type="scientific">Clitoria ternatea</name>
    <name type="common">Butterfly pea</name>
    <dbReference type="NCBI Taxonomy" id="43366"/>
    <lineage>
        <taxon>Eukaryota</taxon>
        <taxon>Viridiplantae</taxon>
        <taxon>Streptophyta</taxon>
        <taxon>Embryophyta</taxon>
        <taxon>Tracheophyta</taxon>
        <taxon>Spermatophyta</taxon>
        <taxon>Magnoliopsida</taxon>
        <taxon>eudicotyledons</taxon>
        <taxon>Gunneridae</taxon>
        <taxon>Pentapetalae</taxon>
        <taxon>rosids</taxon>
        <taxon>fabids</taxon>
        <taxon>Fabales</taxon>
        <taxon>Fabaceae</taxon>
        <taxon>Papilionoideae</taxon>
        <taxon>50 kb inversion clade</taxon>
        <taxon>NPAAA clade</taxon>
        <taxon>indigoferoid/millettioid clade</taxon>
        <taxon>Phaseoleae</taxon>
        <taxon>Clitoria</taxon>
    </lineage>
</organism>
<keyword evidence="2" id="KW-1185">Reference proteome</keyword>
<reference evidence="1 2" key="1">
    <citation type="submission" date="2024-01" db="EMBL/GenBank/DDBJ databases">
        <title>The genomes of 5 underutilized Papilionoideae crops provide insights into root nodulation and disease resistance.</title>
        <authorList>
            <person name="Yuan L."/>
        </authorList>
    </citation>
    <scope>NUCLEOTIDE SEQUENCE [LARGE SCALE GENOMIC DNA]</scope>
    <source>
        <strain evidence="1">LY-2023</strain>
        <tissue evidence="1">Leaf</tissue>
    </source>
</reference>
<name>A0AAN9EV21_CLITE</name>
<dbReference type="AlphaFoldDB" id="A0AAN9EV21"/>
<dbReference type="Proteomes" id="UP001359559">
    <property type="component" value="Unassembled WGS sequence"/>
</dbReference>
<evidence type="ECO:0000313" key="1">
    <source>
        <dbReference type="EMBL" id="KAK7264057.1"/>
    </source>
</evidence>
<accession>A0AAN9EV21</accession>
<dbReference type="EMBL" id="JAYKXN010000008">
    <property type="protein sequence ID" value="KAK7264057.1"/>
    <property type="molecule type" value="Genomic_DNA"/>
</dbReference>
<protein>
    <submittedName>
        <fullName evidence="1">Uncharacterized protein</fullName>
    </submittedName>
</protein>
<evidence type="ECO:0000313" key="2">
    <source>
        <dbReference type="Proteomes" id="UP001359559"/>
    </source>
</evidence>
<sequence length="101" mass="11526">MDGEVWWRLLRNQRTKVWWSAAALDMRNQDSDVRSARIVSDLSFVSRSEFENIWQSSWQLKVDSDFFGGIEEEETVGVADGDGAVQIEDGSGEEVLDKVKK</sequence>
<proteinExistence type="predicted"/>
<gene>
    <name evidence="1" type="ORF">RJT34_31660</name>
</gene>